<dbReference type="Gene3D" id="1.25.40.20">
    <property type="entry name" value="Ankyrin repeat-containing domain"/>
    <property type="match status" value="1"/>
</dbReference>
<feature type="repeat" description="ANK" evidence="3">
    <location>
        <begin position="70"/>
        <end position="102"/>
    </location>
</feature>
<name>A0A9W9YVG4_9CNID</name>
<dbReference type="InterPro" id="IPR050776">
    <property type="entry name" value="Ank_Repeat/CDKN_Inhibitor"/>
</dbReference>
<organism evidence="4 5">
    <name type="scientific">Desmophyllum pertusum</name>
    <dbReference type="NCBI Taxonomy" id="174260"/>
    <lineage>
        <taxon>Eukaryota</taxon>
        <taxon>Metazoa</taxon>
        <taxon>Cnidaria</taxon>
        <taxon>Anthozoa</taxon>
        <taxon>Hexacorallia</taxon>
        <taxon>Scleractinia</taxon>
        <taxon>Caryophylliina</taxon>
        <taxon>Caryophylliidae</taxon>
        <taxon>Desmophyllum</taxon>
    </lineage>
</organism>
<sequence>MHCNLWSAVCFRGLRTVNKKSEELLSKKMVKELFEIATKGDIERLRELFEDPESIYSTDPAQTLNKRDEDGKSALDLAAMLGRKEIVRELLERGADINSQTKKGYTALHRAASWGHPDCLRVLVANGADLQIQNAHGERAREAAARYRKGSCVDYLDRAEAQQALLSVITATKDIYSDPEKHMGRFTREDKLSGNRFCDEKTDWLESHKENATVEDIYKQKRELEELLKPILSKLEDSDEDFFAKDVKAVKK</sequence>
<dbReference type="AlphaFoldDB" id="A0A9W9YVG4"/>
<dbReference type="SUPFAM" id="SSF48403">
    <property type="entry name" value="Ankyrin repeat"/>
    <property type="match status" value="1"/>
</dbReference>
<dbReference type="InterPro" id="IPR036770">
    <property type="entry name" value="Ankyrin_rpt-contain_sf"/>
</dbReference>
<dbReference type="OrthoDB" id="194358at2759"/>
<accession>A0A9W9YVG4</accession>
<dbReference type="Gene3D" id="1.20.1270.10">
    <property type="match status" value="1"/>
</dbReference>
<protein>
    <submittedName>
        <fullName evidence="4">Ankyrin repeat</fullName>
    </submittedName>
</protein>
<dbReference type="Proteomes" id="UP001163046">
    <property type="component" value="Unassembled WGS sequence"/>
</dbReference>
<evidence type="ECO:0000313" key="4">
    <source>
        <dbReference type="EMBL" id="KAJ7370135.1"/>
    </source>
</evidence>
<evidence type="ECO:0000313" key="5">
    <source>
        <dbReference type="Proteomes" id="UP001163046"/>
    </source>
</evidence>
<dbReference type="EMBL" id="MU826872">
    <property type="protein sequence ID" value="KAJ7370135.1"/>
    <property type="molecule type" value="Genomic_DNA"/>
</dbReference>
<dbReference type="PANTHER" id="PTHR24201">
    <property type="entry name" value="ANK_REP_REGION DOMAIN-CONTAINING PROTEIN"/>
    <property type="match status" value="1"/>
</dbReference>
<reference evidence="4" key="1">
    <citation type="submission" date="2023-01" db="EMBL/GenBank/DDBJ databases">
        <title>Genome assembly of the deep-sea coral Lophelia pertusa.</title>
        <authorList>
            <person name="Herrera S."/>
            <person name="Cordes E."/>
        </authorList>
    </citation>
    <scope>NUCLEOTIDE SEQUENCE</scope>
    <source>
        <strain evidence="4">USNM1676648</strain>
        <tissue evidence="4">Polyp</tissue>
    </source>
</reference>
<proteinExistence type="predicted"/>
<feature type="repeat" description="ANK" evidence="3">
    <location>
        <begin position="103"/>
        <end position="135"/>
    </location>
</feature>
<gene>
    <name evidence="4" type="primary">ANKRD45</name>
    <name evidence="4" type="ORF">OS493_034064</name>
</gene>
<keyword evidence="2 3" id="KW-0040">ANK repeat</keyword>
<dbReference type="Pfam" id="PF12796">
    <property type="entry name" value="Ank_2"/>
    <property type="match status" value="1"/>
</dbReference>
<dbReference type="SUPFAM" id="SSF100934">
    <property type="entry name" value="Heat shock protein 70kD (HSP70), C-terminal subdomain"/>
    <property type="match status" value="1"/>
</dbReference>
<dbReference type="PANTHER" id="PTHR24201:SF15">
    <property type="entry name" value="ANKYRIN REPEAT DOMAIN-CONTAINING PROTEIN 66"/>
    <property type="match status" value="1"/>
</dbReference>
<dbReference type="PROSITE" id="PS50088">
    <property type="entry name" value="ANK_REPEAT"/>
    <property type="match status" value="2"/>
</dbReference>
<evidence type="ECO:0000256" key="3">
    <source>
        <dbReference type="PROSITE-ProRule" id="PRU00023"/>
    </source>
</evidence>
<dbReference type="SMART" id="SM00248">
    <property type="entry name" value="ANK"/>
    <property type="match status" value="2"/>
</dbReference>
<evidence type="ECO:0000256" key="1">
    <source>
        <dbReference type="ARBA" id="ARBA00022737"/>
    </source>
</evidence>
<comment type="caution">
    <text evidence="4">The sequence shown here is derived from an EMBL/GenBank/DDBJ whole genome shotgun (WGS) entry which is preliminary data.</text>
</comment>
<keyword evidence="1" id="KW-0677">Repeat</keyword>
<dbReference type="InterPro" id="IPR029048">
    <property type="entry name" value="HSP70_C_sf"/>
</dbReference>
<keyword evidence="5" id="KW-1185">Reference proteome</keyword>
<evidence type="ECO:0000256" key="2">
    <source>
        <dbReference type="ARBA" id="ARBA00023043"/>
    </source>
</evidence>
<dbReference type="PROSITE" id="PS50297">
    <property type="entry name" value="ANK_REP_REGION"/>
    <property type="match status" value="2"/>
</dbReference>
<dbReference type="InterPro" id="IPR002110">
    <property type="entry name" value="Ankyrin_rpt"/>
</dbReference>